<reference evidence="1 2" key="1">
    <citation type="journal article" date="2021" name="Hortic Res">
        <title>High-quality reference genome and annotation aids understanding of berry development for evergreen blueberry (Vaccinium darrowii).</title>
        <authorList>
            <person name="Yu J."/>
            <person name="Hulse-Kemp A.M."/>
            <person name="Babiker E."/>
            <person name="Staton M."/>
        </authorList>
    </citation>
    <scope>NUCLEOTIDE SEQUENCE [LARGE SCALE GENOMIC DNA]</scope>
    <source>
        <strain evidence="2">cv. NJ 8807/NJ 8810</strain>
        <tissue evidence="1">Young leaf</tissue>
    </source>
</reference>
<gene>
    <name evidence="1" type="ORF">Vadar_022219</name>
</gene>
<evidence type="ECO:0000313" key="1">
    <source>
        <dbReference type="EMBL" id="KAH7858311.1"/>
    </source>
</evidence>
<sequence>MMFDVVVSVILLFIAVAMLVTIHLCIVGRAFRRGGFDVNAANNFVQRSSSANPNMSLDDIKRLPSFNYKVLEEKEKVIDPMECAVCLENFKVGEICRLLPNCKHSFHAQCIDSWLSKTAICPVCRSNANFTNIGEKSRNSSEVEVELV</sequence>
<comment type="caution">
    <text evidence="1">The sequence shown here is derived from an EMBL/GenBank/DDBJ whole genome shotgun (WGS) entry which is preliminary data.</text>
</comment>
<keyword evidence="2" id="KW-1185">Reference proteome</keyword>
<accession>A0ACB7YXZ4</accession>
<evidence type="ECO:0000313" key="2">
    <source>
        <dbReference type="Proteomes" id="UP000828048"/>
    </source>
</evidence>
<dbReference type="Proteomes" id="UP000828048">
    <property type="component" value="Chromosome 3"/>
</dbReference>
<proteinExistence type="predicted"/>
<protein>
    <submittedName>
        <fullName evidence="1">Uncharacterized protein</fullName>
    </submittedName>
</protein>
<name>A0ACB7YXZ4_9ERIC</name>
<organism evidence="1 2">
    <name type="scientific">Vaccinium darrowii</name>
    <dbReference type="NCBI Taxonomy" id="229202"/>
    <lineage>
        <taxon>Eukaryota</taxon>
        <taxon>Viridiplantae</taxon>
        <taxon>Streptophyta</taxon>
        <taxon>Embryophyta</taxon>
        <taxon>Tracheophyta</taxon>
        <taxon>Spermatophyta</taxon>
        <taxon>Magnoliopsida</taxon>
        <taxon>eudicotyledons</taxon>
        <taxon>Gunneridae</taxon>
        <taxon>Pentapetalae</taxon>
        <taxon>asterids</taxon>
        <taxon>Ericales</taxon>
        <taxon>Ericaceae</taxon>
        <taxon>Vaccinioideae</taxon>
        <taxon>Vaccinieae</taxon>
        <taxon>Vaccinium</taxon>
    </lineage>
</organism>
<dbReference type="EMBL" id="CM037153">
    <property type="protein sequence ID" value="KAH7858311.1"/>
    <property type="molecule type" value="Genomic_DNA"/>
</dbReference>